<evidence type="ECO:0000256" key="9">
    <source>
        <dbReference type="ARBA" id="ARBA00023315"/>
    </source>
</evidence>
<evidence type="ECO:0000256" key="6">
    <source>
        <dbReference type="ARBA" id="ARBA00023098"/>
    </source>
</evidence>
<keyword evidence="6" id="KW-0443">Lipid metabolism</keyword>
<evidence type="ECO:0000256" key="7">
    <source>
        <dbReference type="ARBA" id="ARBA00023128"/>
    </source>
</evidence>
<dbReference type="AlphaFoldDB" id="A0AAD9J914"/>
<keyword evidence="9" id="KW-0012">Acyltransferase</keyword>
<evidence type="ECO:0000256" key="4">
    <source>
        <dbReference type="ARBA" id="ARBA00022787"/>
    </source>
</evidence>
<keyword evidence="5" id="KW-0999">Mitochondrion inner membrane</keyword>
<protein>
    <recommendedName>
        <fullName evidence="13">Tafazzin family protein</fullName>
    </recommendedName>
</protein>
<dbReference type="GO" id="GO:0005741">
    <property type="term" value="C:mitochondrial outer membrane"/>
    <property type="evidence" value="ECO:0007669"/>
    <property type="project" value="UniProtKB-SubCell"/>
</dbReference>
<gene>
    <name evidence="15" type="ORF">LSH36_486g05028</name>
</gene>
<reference evidence="15" key="1">
    <citation type="journal article" date="2023" name="Mol. Biol. Evol.">
        <title>Third-Generation Sequencing Reveals the Adaptive Role of the Epigenome in Three Deep-Sea Polychaetes.</title>
        <authorList>
            <person name="Perez M."/>
            <person name="Aroh O."/>
            <person name="Sun Y."/>
            <person name="Lan Y."/>
            <person name="Juniper S.K."/>
            <person name="Young C.R."/>
            <person name="Angers B."/>
            <person name="Qian P.Y."/>
        </authorList>
    </citation>
    <scope>NUCLEOTIDE SEQUENCE</scope>
    <source>
        <strain evidence="15">P08H-3</strain>
    </source>
</reference>
<keyword evidence="4" id="KW-1000">Mitochondrion outer membrane</keyword>
<evidence type="ECO:0000256" key="13">
    <source>
        <dbReference type="RuleBase" id="RU365062"/>
    </source>
</evidence>
<keyword evidence="8" id="KW-0472">Membrane</keyword>
<dbReference type="GO" id="GO:0047184">
    <property type="term" value="F:1-acylglycerophosphocholine O-acyltransferase activity"/>
    <property type="evidence" value="ECO:0007669"/>
    <property type="project" value="TreeGrafter"/>
</dbReference>
<dbReference type="Pfam" id="PF01553">
    <property type="entry name" value="Acyltransferase"/>
    <property type="match status" value="1"/>
</dbReference>
<dbReference type="PRINTS" id="PR00979">
    <property type="entry name" value="TAFAZZIN"/>
</dbReference>
<proteinExistence type="inferred from homology"/>
<comment type="subcellular location">
    <subcellularLocation>
        <location evidence="1">Mitochondrion inner membrane</location>
        <topology evidence="1">Peripheral membrane protein</topology>
        <orientation evidence="1">Intermembrane side</orientation>
    </subcellularLocation>
    <subcellularLocation>
        <location evidence="10">Mitochondrion outer membrane</location>
        <topology evidence="10">Peripheral membrane protein</topology>
        <orientation evidence="10">Intermembrane side</orientation>
    </subcellularLocation>
</comment>
<evidence type="ECO:0000256" key="11">
    <source>
        <dbReference type="ARBA" id="ARBA00047906"/>
    </source>
</evidence>
<keyword evidence="16" id="KW-1185">Reference proteome</keyword>
<dbReference type="PANTHER" id="PTHR12497:SF0">
    <property type="entry name" value="TAFAZZIN"/>
    <property type="match status" value="1"/>
</dbReference>
<keyword evidence="3" id="KW-0808">Transferase</keyword>
<comment type="similarity">
    <text evidence="2 13">Belongs to the taffazin family.</text>
</comment>
<dbReference type="EMBL" id="JAODUP010000486">
    <property type="protein sequence ID" value="KAK2148729.1"/>
    <property type="molecule type" value="Genomic_DNA"/>
</dbReference>
<dbReference type="PANTHER" id="PTHR12497">
    <property type="entry name" value="TAZ PROTEIN TAFAZZIN"/>
    <property type="match status" value="1"/>
</dbReference>
<dbReference type="InterPro" id="IPR002123">
    <property type="entry name" value="Plipid/glycerol_acylTrfase"/>
</dbReference>
<comment type="catalytic activity">
    <reaction evidence="12">
        <text>1,2-di-(9Z-octadecenoyl)-sn-glycero-3-phosphocholine + 1-hexadecanoyl-sn-glycero-3-phosphocholine = 1-hexadecanoyl-2-(9Z-octadecenoyl)-sn-glycero-3-phosphocholine + 1-(9Z-octadecenoyl)-sn-glycero-3-phosphocholine</text>
        <dbReference type="Rhea" id="RHEA:43816"/>
        <dbReference type="ChEBI" id="CHEBI:28610"/>
        <dbReference type="ChEBI" id="CHEBI:72998"/>
        <dbReference type="ChEBI" id="CHEBI:73001"/>
        <dbReference type="ChEBI" id="CHEBI:74669"/>
    </reaction>
    <physiologicalReaction direction="left-to-right" evidence="12">
        <dbReference type="Rhea" id="RHEA:43817"/>
    </physiologicalReaction>
    <physiologicalReaction direction="right-to-left" evidence="12">
        <dbReference type="Rhea" id="RHEA:43818"/>
    </physiologicalReaction>
</comment>
<comment type="caution">
    <text evidence="15">The sequence shown here is derived from an EMBL/GenBank/DDBJ whole genome shotgun (WGS) entry which is preliminary data.</text>
</comment>
<evidence type="ECO:0000256" key="5">
    <source>
        <dbReference type="ARBA" id="ARBA00022792"/>
    </source>
</evidence>
<name>A0AAD9J914_9ANNE</name>
<evidence type="ECO:0000259" key="14">
    <source>
        <dbReference type="Pfam" id="PF01553"/>
    </source>
</evidence>
<dbReference type="InterPro" id="IPR000872">
    <property type="entry name" value="Tafazzin"/>
</dbReference>
<evidence type="ECO:0000256" key="1">
    <source>
        <dbReference type="ARBA" id="ARBA00004137"/>
    </source>
</evidence>
<evidence type="ECO:0000256" key="8">
    <source>
        <dbReference type="ARBA" id="ARBA00023136"/>
    </source>
</evidence>
<evidence type="ECO:0000313" key="15">
    <source>
        <dbReference type="EMBL" id="KAK2148729.1"/>
    </source>
</evidence>
<feature type="domain" description="Phospholipid/glycerol acyltransferase" evidence="14">
    <location>
        <begin position="48"/>
        <end position="114"/>
    </location>
</feature>
<evidence type="ECO:0000256" key="10">
    <source>
        <dbReference type="ARBA" id="ARBA00024323"/>
    </source>
</evidence>
<evidence type="ECO:0000313" key="16">
    <source>
        <dbReference type="Proteomes" id="UP001208570"/>
    </source>
</evidence>
<sequence>MSKEFGWPFPPPNKVTLKWMRKSKTALTLCGVFSKICAGVLKWSHLVTNNEVMRWTLGASDIVFTRKWHCRFFSLGRVVPVVRGDGVYQQGMDFVLDKLNQGEWVHTFPEGMDSIMPNTKPYIPRLGKKATLLVGDPIELKDLLQELKELKKSPREMRKAITDVIQEEFRVLRQKAELLHYSETLKSS</sequence>
<accession>A0AAD9J914</accession>
<evidence type="ECO:0000256" key="3">
    <source>
        <dbReference type="ARBA" id="ARBA00022679"/>
    </source>
</evidence>
<evidence type="ECO:0000256" key="12">
    <source>
        <dbReference type="ARBA" id="ARBA00049543"/>
    </source>
</evidence>
<dbReference type="GO" id="GO:0007007">
    <property type="term" value="P:inner mitochondrial membrane organization"/>
    <property type="evidence" value="ECO:0007669"/>
    <property type="project" value="TreeGrafter"/>
</dbReference>
<keyword evidence="7" id="KW-0496">Mitochondrion</keyword>
<evidence type="ECO:0000256" key="2">
    <source>
        <dbReference type="ARBA" id="ARBA00010524"/>
    </source>
</evidence>
<comment type="catalytic activity">
    <reaction evidence="11">
        <text>1'-[1,2-diacyl-sn-glycero-3-phospho],3'-[1-acyl-sn-glycero-3-phospho]-glycerol + a 1,2-diacyl-sn-glycero-3-phosphocholine = a cardiolipin + a 1-acyl-sn-glycero-3-phosphocholine</text>
        <dbReference type="Rhea" id="RHEA:33731"/>
        <dbReference type="ChEBI" id="CHEBI:57643"/>
        <dbReference type="ChEBI" id="CHEBI:58168"/>
        <dbReference type="ChEBI" id="CHEBI:62237"/>
        <dbReference type="ChEBI" id="CHEBI:64743"/>
    </reaction>
    <physiologicalReaction direction="left-to-right" evidence="11">
        <dbReference type="Rhea" id="RHEA:33732"/>
    </physiologicalReaction>
    <physiologicalReaction direction="right-to-left" evidence="11">
        <dbReference type="Rhea" id="RHEA:33733"/>
    </physiologicalReaction>
</comment>
<dbReference type="GO" id="GO:0005743">
    <property type="term" value="C:mitochondrial inner membrane"/>
    <property type="evidence" value="ECO:0007669"/>
    <property type="project" value="UniProtKB-SubCell"/>
</dbReference>
<dbReference type="GO" id="GO:0035965">
    <property type="term" value="P:cardiolipin acyl-chain remodeling"/>
    <property type="evidence" value="ECO:0007669"/>
    <property type="project" value="TreeGrafter"/>
</dbReference>
<organism evidence="15 16">
    <name type="scientific">Paralvinella palmiformis</name>
    <dbReference type="NCBI Taxonomy" id="53620"/>
    <lineage>
        <taxon>Eukaryota</taxon>
        <taxon>Metazoa</taxon>
        <taxon>Spiralia</taxon>
        <taxon>Lophotrochozoa</taxon>
        <taxon>Annelida</taxon>
        <taxon>Polychaeta</taxon>
        <taxon>Sedentaria</taxon>
        <taxon>Canalipalpata</taxon>
        <taxon>Terebellida</taxon>
        <taxon>Terebelliformia</taxon>
        <taxon>Alvinellidae</taxon>
        <taxon>Paralvinella</taxon>
    </lineage>
</organism>
<dbReference type="Proteomes" id="UP001208570">
    <property type="component" value="Unassembled WGS sequence"/>
</dbReference>